<protein>
    <submittedName>
        <fullName evidence="1">Ribonuclease H-like domain-containing protein</fullName>
    </submittedName>
</protein>
<organism evidence="1 2">
    <name type="scientific">Rhizophagus clarus</name>
    <dbReference type="NCBI Taxonomy" id="94130"/>
    <lineage>
        <taxon>Eukaryota</taxon>
        <taxon>Fungi</taxon>
        <taxon>Fungi incertae sedis</taxon>
        <taxon>Mucoromycota</taxon>
        <taxon>Glomeromycotina</taxon>
        <taxon>Glomeromycetes</taxon>
        <taxon>Glomerales</taxon>
        <taxon>Glomeraceae</taxon>
        <taxon>Rhizophagus</taxon>
    </lineage>
</organism>
<evidence type="ECO:0000313" key="1">
    <source>
        <dbReference type="EMBL" id="GET01511.1"/>
    </source>
</evidence>
<dbReference type="AlphaFoldDB" id="A0A8H3R2G0"/>
<dbReference type="OrthoDB" id="2445631at2759"/>
<proteinExistence type="predicted"/>
<name>A0A8H3R2G0_9GLOM</name>
<dbReference type="EMBL" id="BLAL01000300">
    <property type="protein sequence ID" value="GET01511.1"/>
    <property type="molecule type" value="Genomic_DNA"/>
</dbReference>
<evidence type="ECO:0000313" key="2">
    <source>
        <dbReference type="Proteomes" id="UP000615446"/>
    </source>
</evidence>
<dbReference type="Proteomes" id="UP000615446">
    <property type="component" value="Unassembled WGS sequence"/>
</dbReference>
<sequence length="78" mass="9128">MSIPTFQQKKKSGRPQSEVWKHYEKKLLKSAGHFSAKCNYCKTHWFYSHPNELKDHLANYCKEVPDIVHSFYLGVVSA</sequence>
<comment type="caution">
    <text evidence="1">The sequence shown here is derived from an EMBL/GenBank/DDBJ whole genome shotgun (WGS) entry which is preliminary data.</text>
</comment>
<reference evidence="1" key="1">
    <citation type="submission" date="2019-10" db="EMBL/GenBank/DDBJ databases">
        <title>Conservation and host-specific expression of non-tandemly repeated heterogenous ribosome RNA gene in arbuscular mycorrhizal fungi.</title>
        <authorList>
            <person name="Maeda T."/>
            <person name="Kobayashi Y."/>
            <person name="Nakagawa T."/>
            <person name="Ezawa T."/>
            <person name="Yamaguchi K."/>
            <person name="Bino T."/>
            <person name="Nishimoto Y."/>
            <person name="Shigenobu S."/>
            <person name="Kawaguchi M."/>
        </authorList>
    </citation>
    <scope>NUCLEOTIDE SEQUENCE</scope>
    <source>
        <strain evidence="1">HR1</strain>
    </source>
</reference>
<gene>
    <name evidence="1" type="ORF">RCL2_002791700</name>
</gene>
<accession>A0A8H3R2G0</accession>